<evidence type="ECO:0000313" key="1">
    <source>
        <dbReference type="EMBL" id="AAP53805.1"/>
    </source>
</evidence>
<proteinExistence type="predicted"/>
<sequence length="215" mass="23785">METYQQPGRRRLAADDHHRGLDRGTYSVAANLPVFTETTNNGGGDARLLRHRPELELELAPAPHRYATPVAYSAQDWHRIDAGGGQNTVFPNVDHAFGVLAPYFATADLHHIGGGGDHNTVFFPNIDARAMNAFSRAAPNQYSAAEFDYNGVGSEQNYEEFYYNGVSGVQNIVPHNMDNLTANAFSFATPAHYSAVEFYYNGVGGEQNIEEFYYN</sequence>
<name>Q7XEI4_ORYSJ</name>
<reference evidence="1" key="3">
    <citation type="submission" date="2006-07" db="EMBL/GenBank/DDBJ databases">
        <authorList>
            <person name="Buell R."/>
        </authorList>
    </citation>
    <scope>NUCLEOTIDE SEQUENCE</scope>
</reference>
<organism evidence="1">
    <name type="scientific">Oryza sativa subsp. japonica</name>
    <name type="common">Rice</name>
    <dbReference type="NCBI Taxonomy" id="39947"/>
    <lineage>
        <taxon>Eukaryota</taxon>
        <taxon>Viridiplantae</taxon>
        <taxon>Streptophyta</taxon>
        <taxon>Embryophyta</taxon>
        <taxon>Tracheophyta</taxon>
        <taxon>Spermatophyta</taxon>
        <taxon>Magnoliopsida</taxon>
        <taxon>Liliopsida</taxon>
        <taxon>Poales</taxon>
        <taxon>Poaceae</taxon>
        <taxon>BOP clade</taxon>
        <taxon>Oryzoideae</taxon>
        <taxon>Oryzeae</taxon>
        <taxon>Oryzinae</taxon>
        <taxon>Oryza</taxon>
        <taxon>Oryza sativa</taxon>
    </lineage>
</organism>
<accession>Q7XEI4</accession>
<protein>
    <submittedName>
        <fullName evidence="1">Uncharacterized protein</fullName>
    </submittedName>
</protein>
<dbReference type="AlphaFoldDB" id="Q7XEI4"/>
<reference evidence="1" key="2">
    <citation type="submission" date="2003-05" db="EMBL/GenBank/DDBJ databases">
        <authorList>
            <person name="Buell C.R."/>
            <person name="Wing R.A."/>
            <person name="McCombie W.R."/>
            <person name="Messing J."/>
            <person name="Yuan Q."/>
            <person name="Ouyang S."/>
        </authorList>
    </citation>
    <scope>NUCLEOTIDE SEQUENCE</scope>
</reference>
<gene>
    <name evidence="1" type="ordered locus">LOC_Os10g28480</name>
</gene>
<reference evidence="1" key="1">
    <citation type="journal article" date="2003" name="Science">
        <title>In-depth view of structure, activity, and evolution of rice chromosome 10.</title>
        <authorList>
            <consortium name="Rice Chromosome 10 Sequencing Consortium"/>
        </authorList>
    </citation>
    <scope>NUCLEOTIDE SEQUENCE [LARGE SCALE GENOMIC DNA]</scope>
</reference>
<dbReference type="EMBL" id="DP000086">
    <property type="protein sequence ID" value="AAP53805.1"/>
    <property type="molecule type" value="Genomic_DNA"/>
</dbReference>